<dbReference type="OMA" id="LYCSYGG"/>
<name>A0A0E0FVK4_ORYNI</name>
<dbReference type="EnsemblPlants" id="ONIVA01G41690.1">
    <property type="protein sequence ID" value="ONIVA01G41690.1"/>
    <property type="gene ID" value="ONIVA01G41690"/>
</dbReference>
<dbReference type="HOGENOM" id="CLU_2871515_0_0_1"/>
<evidence type="ECO:0000313" key="2">
    <source>
        <dbReference type="Proteomes" id="UP000006591"/>
    </source>
</evidence>
<reference evidence="1" key="1">
    <citation type="submission" date="2015-04" db="UniProtKB">
        <authorList>
            <consortium name="EnsemblPlants"/>
        </authorList>
    </citation>
    <scope>IDENTIFICATION</scope>
    <source>
        <strain evidence="1">SL10</strain>
    </source>
</reference>
<protein>
    <submittedName>
        <fullName evidence="1">Uncharacterized protein</fullName>
    </submittedName>
</protein>
<reference evidence="1" key="2">
    <citation type="submission" date="2018-04" db="EMBL/GenBank/DDBJ databases">
        <title>OnivRS2 (Oryza nivara Reference Sequence Version 2).</title>
        <authorList>
            <person name="Zhang J."/>
            <person name="Kudrna D."/>
            <person name="Lee S."/>
            <person name="Talag J."/>
            <person name="Rajasekar S."/>
            <person name="Welchert J."/>
            <person name="Hsing Y.-I."/>
            <person name="Wing R.A."/>
        </authorList>
    </citation>
    <scope>NUCLEOTIDE SEQUENCE [LARGE SCALE GENOMIC DNA]</scope>
</reference>
<organism evidence="1">
    <name type="scientific">Oryza nivara</name>
    <name type="common">Indian wild rice</name>
    <name type="synonym">Oryza sativa f. spontanea</name>
    <dbReference type="NCBI Taxonomy" id="4536"/>
    <lineage>
        <taxon>Eukaryota</taxon>
        <taxon>Viridiplantae</taxon>
        <taxon>Streptophyta</taxon>
        <taxon>Embryophyta</taxon>
        <taxon>Tracheophyta</taxon>
        <taxon>Spermatophyta</taxon>
        <taxon>Magnoliopsida</taxon>
        <taxon>Liliopsida</taxon>
        <taxon>Poales</taxon>
        <taxon>Poaceae</taxon>
        <taxon>BOP clade</taxon>
        <taxon>Oryzoideae</taxon>
        <taxon>Oryzeae</taxon>
        <taxon>Oryzinae</taxon>
        <taxon>Oryza</taxon>
    </lineage>
</organism>
<keyword evidence="2" id="KW-1185">Reference proteome</keyword>
<proteinExistence type="predicted"/>
<dbReference type="Proteomes" id="UP000006591">
    <property type="component" value="Chromosome 1"/>
</dbReference>
<evidence type="ECO:0000313" key="1">
    <source>
        <dbReference type="EnsemblPlants" id="ONIVA01G41690.1"/>
    </source>
</evidence>
<accession>A0A0E0FVK4</accession>
<sequence>MAEGGNDGSVAGDRLMVATIKRELAEEDGDSSSPCSANRSLDMEVVEEKLYSLMGLELNSEAMA</sequence>
<dbReference type="AlphaFoldDB" id="A0A0E0FVK4"/>
<dbReference type="Gramene" id="ONIVA01G41690.1">
    <property type="protein sequence ID" value="ONIVA01G41690.1"/>
    <property type="gene ID" value="ONIVA01G41690"/>
</dbReference>